<dbReference type="Pfam" id="PF14062">
    <property type="entry name" value="DUF4253"/>
    <property type="match status" value="1"/>
</dbReference>
<evidence type="ECO:0000256" key="1">
    <source>
        <dbReference type="SAM" id="MobiDB-lite"/>
    </source>
</evidence>
<accession>A0A975H251</accession>
<gene>
    <name evidence="3" type="ORF">J1M35_11615</name>
</gene>
<feature type="compositionally biased region" description="Acidic residues" evidence="1">
    <location>
        <begin position="83"/>
        <end position="94"/>
    </location>
</feature>
<evidence type="ECO:0000313" key="4">
    <source>
        <dbReference type="Proteomes" id="UP000663903"/>
    </source>
</evidence>
<sequence length="231" mass="25716">MDFPYPIYRVPGAQALDKLAELRGQGGGIALILGSAEDFENLCEGFEFNEDTPESYLAQAEKLDAVHWLRHRYDEEGKADVDEAEMDAQGDADEPWPTSPHEASQRGLSAHCDVLSNEPYDEVVLTVLPTDASWKAPCLLKTGGWNECPFPHEQAAVFKLWVERHGAELACVANDVVEMTVARPPTTRKAALELAQQQYSFCGDIVDQGVGDVQTLAKTLLFAPVWYFWWD</sequence>
<name>A0A975H251_9BURK</name>
<evidence type="ECO:0000313" key="3">
    <source>
        <dbReference type="EMBL" id="QTD43800.1"/>
    </source>
</evidence>
<feature type="region of interest" description="Disordered" evidence="1">
    <location>
        <begin position="83"/>
        <end position="104"/>
    </location>
</feature>
<organism evidence="3 4">
    <name type="scientific">Ottowia testudinis</name>
    <dbReference type="NCBI Taxonomy" id="2816950"/>
    <lineage>
        <taxon>Bacteria</taxon>
        <taxon>Pseudomonadati</taxon>
        <taxon>Pseudomonadota</taxon>
        <taxon>Betaproteobacteria</taxon>
        <taxon>Burkholderiales</taxon>
        <taxon>Comamonadaceae</taxon>
        <taxon>Ottowia</taxon>
    </lineage>
</organism>
<dbReference type="InterPro" id="IPR025349">
    <property type="entry name" value="DUF4253"/>
</dbReference>
<dbReference type="AlphaFoldDB" id="A0A975H251"/>
<dbReference type="Proteomes" id="UP000663903">
    <property type="component" value="Chromosome"/>
</dbReference>
<protein>
    <submittedName>
        <fullName evidence="3">DUF4253 domain-containing protein</fullName>
    </submittedName>
</protein>
<keyword evidence="4" id="KW-1185">Reference proteome</keyword>
<reference evidence="3" key="1">
    <citation type="submission" date="2021-03" db="EMBL/GenBank/DDBJ databases">
        <title>Ottowia sp. 27C isolated from the cloaca of a Giant Asian pond turtle (Heosemys grandis).</title>
        <authorList>
            <person name="Spergser J."/>
            <person name="Busse H.-J."/>
        </authorList>
    </citation>
    <scope>NUCLEOTIDE SEQUENCE</scope>
    <source>
        <strain evidence="3">27C</strain>
    </source>
</reference>
<proteinExistence type="predicted"/>
<dbReference type="EMBL" id="CP071796">
    <property type="protein sequence ID" value="QTD43800.1"/>
    <property type="molecule type" value="Genomic_DNA"/>
</dbReference>
<feature type="domain" description="DUF4253" evidence="2">
    <location>
        <begin position="125"/>
        <end position="231"/>
    </location>
</feature>
<dbReference type="RefSeq" id="WP_208007209.1">
    <property type="nucleotide sequence ID" value="NZ_CP071796.1"/>
</dbReference>
<evidence type="ECO:0000259" key="2">
    <source>
        <dbReference type="Pfam" id="PF14062"/>
    </source>
</evidence>
<dbReference type="KEGG" id="otd:J1M35_11615"/>